<evidence type="ECO:0000256" key="11">
    <source>
        <dbReference type="ARBA" id="ARBA00023065"/>
    </source>
</evidence>
<dbReference type="FunFam" id="1.10.287.70:FF:000059">
    <property type="entry name" value="Voltage-dependent N-type calcium channel subunit alpha"/>
    <property type="match status" value="1"/>
</dbReference>
<dbReference type="GO" id="GO:0007268">
    <property type="term" value="P:chemical synaptic transmission"/>
    <property type="evidence" value="ECO:0007669"/>
    <property type="project" value="TreeGrafter"/>
</dbReference>
<evidence type="ECO:0000313" key="20">
    <source>
        <dbReference type="Ensembl" id="ENSEBUP00000002325.1"/>
    </source>
</evidence>
<reference evidence="20" key="2">
    <citation type="submission" date="2025-09" db="UniProtKB">
        <authorList>
            <consortium name="Ensembl"/>
        </authorList>
    </citation>
    <scope>IDENTIFICATION</scope>
</reference>
<evidence type="ECO:0000256" key="3">
    <source>
        <dbReference type="ARBA" id="ARBA00022568"/>
    </source>
</evidence>
<evidence type="ECO:0000256" key="2">
    <source>
        <dbReference type="ARBA" id="ARBA00022448"/>
    </source>
</evidence>
<keyword evidence="2" id="KW-0813">Transport</keyword>
<evidence type="ECO:0000256" key="7">
    <source>
        <dbReference type="ARBA" id="ARBA00022737"/>
    </source>
</evidence>
<feature type="transmembrane region" description="Helical" evidence="17">
    <location>
        <begin position="304"/>
        <end position="326"/>
    </location>
</feature>
<feature type="domain" description="Ion transport" evidence="18">
    <location>
        <begin position="100"/>
        <end position="336"/>
    </location>
</feature>
<dbReference type="Gene3D" id="1.20.120.350">
    <property type="entry name" value="Voltage-gated potassium channels. Chain C"/>
    <property type="match status" value="4"/>
</dbReference>
<name>A0A8C4N6Y8_EPTBU</name>
<dbReference type="Proteomes" id="UP000694388">
    <property type="component" value="Unplaced"/>
</dbReference>
<dbReference type="OMA" id="CVFTMEM"/>
<feature type="transmembrane region" description="Helical" evidence="17">
    <location>
        <begin position="1263"/>
        <end position="1286"/>
    </location>
</feature>
<dbReference type="FunFam" id="1.20.120.350:FF:000001">
    <property type="entry name" value="Voltage-dependent L-type calcium channel subunit alpha"/>
    <property type="match status" value="1"/>
</dbReference>
<feature type="domain" description="Voltage-dependent L-type calcium channel IQ-associated" evidence="19">
    <location>
        <begin position="1417"/>
        <end position="1470"/>
    </location>
</feature>
<evidence type="ECO:0000256" key="12">
    <source>
        <dbReference type="ARBA" id="ARBA00023136"/>
    </source>
</evidence>
<dbReference type="GO" id="GO:0005891">
    <property type="term" value="C:voltage-gated calcium channel complex"/>
    <property type="evidence" value="ECO:0007669"/>
    <property type="project" value="InterPro"/>
</dbReference>
<feature type="domain" description="Ion transport" evidence="18">
    <location>
        <begin position="445"/>
        <end position="681"/>
    </location>
</feature>
<feature type="transmembrane region" description="Helical" evidence="17">
    <location>
        <begin position="111"/>
        <end position="131"/>
    </location>
</feature>
<dbReference type="GeneTree" id="ENSGT00940000155275"/>
<evidence type="ECO:0000256" key="16">
    <source>
        <dbReference type="SAM" id="MobiDB-lite"/>
    </source>
</evidence>
<dbReference type="Pfam" id="PF16905">
    <property type="entry name" value="GPHH"/>
    <property type="match status" value="1"/>
</dbReference>
<feature type="domain" description="Ion transport" evidence="18">
    <location>
        <begin position="1315"/>
        <end position="1407"/>
    </location>
</feature>
<dbReference type="SUPFAM" id="SSF81324">
    <property type="entry name" value="Voltage-gated potassium channels"/>
    <property type="match status" value="4"/>
</dbReference>
<evidence type="ECO:0000259" key="18">
    <source>
        <dbReference type="Pfam" id="PF00520"/>
    </source>
</evidence>
<feature type="transmembrane region" description="Helical" evidence="17">
    <location>
        <begin position="1373"/>
        <end position="1396"/>
    </location>
</feature>
<feature type="transmembrane region" description="Helical" evidence="17">
    <location>
        <begin position="143"/>
        <end position="163"/>
    </location>
</feature>
<feature type="transmembrane region" description="Helical" evidence="17">
    <location>
        <begin position="797"/>
        <end position="815"/>
    </location>
</feature>
<evidence type="ECO:0000256" key="4">
    <source>
        <dbReference type="ARBA" id="ARBA00022673"/>
    </source>
</evidence>
<evidence type="ECO:0000256" key="9">
    <source>
        <dbReference type="ARBA" id="ARBA00022882"/>
    </source>
</evidence>
<feature type="transmembrane region" description="Helical" evidence="17">
    <location>
        <begin position="1495"/>
        <end position="1513"/>
    </location>
</feature>
<feature type="binding site" evidence="14">
    <location>
        <position position="1080"/>
    </location>
    <ligand>
        <name>Ca(2+)</name>
        <dbReference type="ChEBI" id="CHEBI:29108"/>
    </ligand>
</feature>
<feature type="compositionally biased region" description="Basic and acidic residues" evidence="16">
    <location>
        <begin position="705"/>
        <end position="729"/>
    </location>
</feature>
<comment type="subcellular location">
    <subcellularLocation>
        <location evidence="1 15">Membrane</location>
        <topology evidence="1 15">Multi-pass membrane protein</topology>
    </subcellularLocation>
</comment>
<keyword evidence="10 17" id="KW-1133">Transmembrane helix</keyword>
<feature type="transmembrane region" description="Helical" evidence="17">
    <location>
        <begin position="897"/>
        <end position="916"/>
    </location>
</feature>
<feature type="transmembrane region" description="Helical" evidence="17">
    <location>
        <begin position="997"/>
        <end position="1019"/>
    </location>
</feature>
<dbReference type="FunFam" id="1.20.120.350:FF:000011">
    <property type="entry name" value="Voltage-dependent N-type calcium channel subunit alpha"/>
    <property type="match status" value="1"/>
</dbReference>
<keyword evidence="9 15" id="KW-0851">Voltage-gated channel</keyword>
<evidence type="ECO:0000256" key="17">
    <source>
        <dbReference type="SAM" id="Phobius"/>
    </source>
</evidence>
<dbReference type="GO" id="GO:0008331">
    <property type="term" value="F:high voltage-gated calcium channel activity"/>
    <property type="evidence" value="ECO:0007669"/>
    <property type="project" value="TreeGrafter"/>
</dbReference>
<dbReference type="PRINTS" id="PR00167">
    <property type="entry name" value="CACHANNEL"/>
</dbReference>
<feature type="transmembrane region" description="Helical" evidence="17">
    <location>
        <begin position="477"/>
        <end position="497"/>
    </location>
</feature>
<feature type="region of interest" description="Disordered" evidence="16">
    <location>
        <begin position="1"/>
        <end position="32"/>
    </location>
</feature>
<accession>A0A8C4N6Y8</accession>
<dbReference type="Gene3D" id="1.10.238.10">
    <property type="entry name" value="EF-hand"/>
    <property type="match status" value="1"/>
</dbReference>
<evidence type="ECO:0000256" key="1">
    <source>
        <dbReference type="ARBA" id="ARBA00004141"/>
    </source>
</evidence>
<feature type="transmembrane region" description="Helical" evidence="17">
    <location>
        <begin position="937"/>
        <end position="954"/>
    </location>
</feature>
<keyword evidence="5 17" id="KW-0812">Transmembrane</keyword>
<keyword evidence="8 14" id="KW-0106">Calcium</keyword>
<keyword evidence="7" id="KW-0677">Repeat</keyword>
<evidence type="ECO:0000256" key="14">
    <source>
        <dbReference type="PIRSR" id="PIRSR602077-1"/>
    </source>
</evidence>
<dbReference type="Pfam" id="PF00520">
    <property type="entry name" value="Ion_trans"/>
    <property type="match status" value="4"/>
</dbReference>
<evidence type="ECO:0000256" key="5">
    <source>
        <dbReference type="ARBA" id="ARBA00022692"/>
    </source>
</evidence>
<feature type="binding site" evidence="14">
    <location>
        <position position="285"/>
    </location>
    <ligand>
        <name>Ca(2+)</name>
        <dbReference type="ChEBI" id="CHEBI:29108"/>
    </ligand>
</feature>
<dbReference type="PANTHER" id="PTHR45628">
    <property type="entry name" value="VOLTAGE-DEPENDENT CALCIUM CHANNEL TYPE A SUBUNIT ALPHA-1"/>
    <property type="match status" value="1"/>
</dbReference>
<feature type="transmembrane region" description="Helical" evidence="17">
    <location>
        <begin position="1193"/>
        <end position="1218"/>
    </location>
</feature>
<feature type="transmembrane region" description="Helical" evidence="17">
    <location>
        <begin position="1109"/>
        <end position="1133"/>
    </location>
</feature>
<dbReference type="GO" id="GO:0043025">
    <property type="term" value="C:neuronal cell body"/>
    <property type="evidence" value="ECO:0007669"/>
    <property type="project" value="TreeGrafter"/>
</dbReference>
<dbReference type="InterPro" id="IPR027359">
    <property type="entry name" value="Volt_channel_dom_sf"/>
</dbReference>
<keyword evidence="11" id="KW-0406">Ion transport</keyword>
<dbReference type="GO" id="GO:0098703">
    <property type="term" value="P:calcium ion import across plasma membrane"/>
    <property type="evidence" value="ECO:0007669"/>
    <property type="project" value="TreeGrafter"/>
</dbReference>
<feature type="transmembrane region" description="Helical" evidence="17">
    <location>
        <begin position="198"/>
        <end position="220"/>
    </location>
</feature>
<evidence type="ECO:0000256" key="10">
    <source>
        <dbReference type="ARBA" id="ARBA00022989"/>
    </source>
</evidence>
<dbReference type="InterPro" id="IPR031649">
    <property type="entry name" value="GPHH_dom"/>
</dbReference>
<evidence type="ECO:0000259" key="19">
    <source>
        <dbReference type="Pfam" id="PF16905"/>
    </source>
</evidence>
<dbReference type="InterPro" id="IPR002077">
    <property type="entry name" value="VDCCAlpha1"/>
</dbReference>
<dbReference type="GO" id="GO:0046872">
    <property type="term" value="F:metal ion binding"/>
    <property type="evidence" value="ECO:0007669"/>
    <property type="project" value="UniProtKB-KW"/>
</dbReference>
<keyword evidence="12 17" id="KW-0472">Membrane</keyword>
<feature type="domain" description="Ion transport" evidence="18">
    <location>
        <begin position="866"/>
        <end position="1141"/>
    </location>
</feature>
<feature type="transmembrane region" description="Helical" evidence="17">
    <location>
        <begin position="271"/>
        <end position="292"/>
    </location>
</feature>
<feature type="transmembrane region" description="Helical" evidence="17">
    <location>
        <begin position="650"/>
        <end position="672"/>
    </location>
</feature>
<evidence type="ECO:0000256" key="8">
    <source>
        <dbReference type="ARBA" id="ARBA00022837"/>
    </source>
</evidence>
<feature type="binding site" evidence="14">
    <location>
        <position position="626"/>
    </location>
    <ligand>
        <name>Ca(2+)</name>
        <dbReference type="ChEBI" id="CHEBI:29108"/>
    </ligand>
</feature>
<dbReference type="Gene3D" id="1.10.287.70">
    <property type="match status" value="4"/>
</dbReference>
<evidence type="ECO:0000313" key="21">
    <source>
        <dbReference type="Proteomes" id="UP000694388"/>
    </source>
</evidence>
<evidence type="ECO:0000256" key="13">
    <source>
        <dbReference type="ARBA" id="ARBA00023303"/>
    </source>
</evidence>
<dbReference type="InterPro" id="IPR050599">
    <property type="entry name" value="VDCC_alpha-1_subunit"/>
</dbReference>
<feature type="transmembrane region" description="Helical" evidence="17">
    <location>
        <begin position="447"/>
        <end position="465"/>
    </location>
</feature>
<keyword evidence="3 15" id="KW-0109">Calcium transport</keyword>
<keyword evidence="6 14" id="KW-0479">Metal-binding</keyword>
<feature type="transmembrane region" description="Helical" evidence="17">
    <location>
        <begin position="1230"/>
        <end position="1251"/>
    </location>
</feature>
<comment type="similarity">
    <text evidence="15">Belongs to the calcium channel alpha-1 subunit (TC 1.A.1.11) family.</text>
</comment>
<feature type="compositionally biased region" description="Basic residues" evidence="16">
    <location>
        <begin position="730"/>
        <end position="755"/>
    </location>
</feature>
<feature type="transmembrane region" description="Helical" evidence="17">
    <location>
        <begin position="867"/>
        <end position="885"/>
    </location>
</feature>
<sequence>MVRFSDELATGRQGIRANDTMGGTAPGARDGNNARLAKTSIAQSMAIYNPIPVKQNCFTQNRSLFLLAETSPVRKLARSLTEWPYPLFVLQHLPGGDKTPFSKRLELTEPYFIGMFCLETAIKILALGFVFHKGSYLRSGWNLMDFIVVITGILSMLGSDVDLRTLRAVRVLRPLKLVSGIPSLQVVLKSIMKAMVPLLQIGLLLFFAILTFGIVGLEFYMGKFHQACFHNYTGQNLDYPCGSGPHICPEDYVCRSYWKGPNNGIIQFDNMLYSVLTVFQCITMEGWTDVLYYADDALGSMWNWFFFVPLIIFGSFFMLNLVLGVLSGEFAKERERVEKRTEFLKLRRQQQVEREVSAYLEWLCRAGTHAHCVQFKIMLLRKATLRSSQHELLTMEEGDSSSMAFSSHSMGSQHAHQAHTAPTWSFLHFRAKRLRFCLRRAVKSSTFYWAVLAAVGLNLFCVALIHHEQPLWLSHCLYYAEFIFLSLFIFEVGLKLFALGPQAYFNSSFNCFDCVVVVGSLFEVLWAWIQPGTSFGLSVLRALRLLRIFKVTKYWSSLRNLVVSLLSSMRSILSLLFLLFLFIVVFALLGMQLFGGQFDFEEGTPPTNFDTFPSAILTVFQVLTGEDWNVVMYDGIQSQGGVPKGMLYCFYFIFLTLFGNYTLLNVFLAIAVDNLANAQELTKVNVFPHYTLIWHHRHRRKVVDDRGEEGSEEGRQIKGEQCGKGEKVRERKRTHHHHHHHHQHHHRHHRHRHKHRSVDTDKFQYKYIIFTYSSKSYLILRGNFWGSKQQTDCMRKLSFILVLLELWACITVHHNCWEIKKSHHDHYYMFHVHLNVSPCVCIHFSAHPSLSMFSVRRICHAVVSMRWFETVVLSVIALSSLALAAEDPVSSKSTRNLVLRYFDYVFTAVFTFELIVKMVDQGLLCHRGAYFRDLWNILDFVVVMAALVAFSFSGQNGGIETIKSLRVLRVLRPLKTIKRLPKLKAVFDCVVNSLRNVVNILVVYFLFMLLFAVMAVQLFKGRFYYCSDMSKKTAVECGGSFLDYAHQEVKVHPREWLRWDFHYDNVLWALLTLFTVSTGEGWPDVLQHSVNSVQEEGQGPSPGARLPTALFYVIYFILFPFFFVNIFVALIIVTFQEQGDRAIVGCSLEKNERACLDFAVGARPVSRHMPPTHSGIRRQIWLFVASRHFENSVLGLIALNTVALMMKVLLFSSASVLFPPLLTYEIPTGLYAFPSPCNIYLLSIFPFPLHLTQGYLRDSWNVFDLVTVLGSLTDIIAMELKVRLWLLKLFLELNMPLPIHPSIGTILCLFGNIELSDETEINRHNNFRYFTRALMLLFRSATGEGWQEIMRSCVSGQDCDTLSSSKNCGSDFAYLYFISFIFFSSFLMLNLFVAVIMDNFEYLTRDASILGPHHLDEFVRVWSEYDPAATGRLTHESVCSMLRLIPPPLGLGQKCPPRTAYKRLARMNLPIGLDGKVHFTSTLASLIRTALNIKIATGFYFPLSLFVVASFAINENISCHSPLLHT</sequence>
<dbReference type="InterPro" id="IPR005821">
    <property type="entry name" value="Ion_trans_dom"/>
</dbReference>
<dbReference type="Ensembl" id="ENSEBUT00000002676.1">
    <property type="protein sequence ID" value="ENSEBUP00000002325.1"/>
    <property type="gene ID" value="ENSEBUG00000001619.1"/>
</dbReference>
<dbReference type="GO" id="GO:0045202">
    <property type="term" value="C:synapse"/>
    <property type="evidence" value="ECO:0007669"/>
    <property type="project" value="GOC"/>
</dbReference>
<reference evidence="20" key="1">
    <citation type="submission" date="2025-08" db="UniProtKB">
        <authorList>
            <consortium name="Ensembl"/>
        </authorList>
    </citation>
    <scope>IDENTIFICATION</scope>
</reference>
<keyword evidence="21" id="KW-1185">Reference proteome</keyword>
<organism evidence="20 21">
    <name type="scientific">Eptatretus burgeri</name>
    <name type="common">Inshore hagfish</name>
    <dbReference type="NCBI Taxonomy" id="7764"/>
    <lineage>
        <taxon>Eukaryota</taxon>
        <taxon>Metazoa</taxon>
        <taxon>Chordata</taxon>
        <taxon>Craniata</taxon>
        <taxon>Vertebrata</taxon>
        <taxon>Cyclostomata</taxon>
        <taxon>Myxini</taxon>
        <taxon>Myxiniformes</taxon>
        <taxon>Myxinidae</taxon>
        <taxon>Eptatretinae</taxon>
        <taxon>Eptatretus</taxon>
    </lineage>
</organism>
<proteinExistence type="inferred from homology"/>
<evidence type="ECO:0000256" key="15">
    <source>
        <dbReference type="RuleBase" id="RU003808"/>
    </source>
</evidence>
<feature type="region of interest" description="Disordered" evidence="16">
    <location>
        <begin position="705"/>
        <end position="755"/>
    </location>
</feature>
<dbReference type="PANTHER" id="PTHR45628:SF5">
    <property type="entry name" value="VOLTAGE-DEPENDENT R-TYPE CALCIUM CHANNEL SUBUNIT ALPHA-1E"/>
    <property type="match status" value="1"/>
</dbReference>
<protein>
    <submittedName>
        <fullName evidence="20">Uncharacterized protein</fullName>
    </submittedName>
</protein>
<dbReference type="Gene3D" id="6.10.250.2500">
    <property type="match status" value="1"/>
</dbReference>
<keyword evidence="4 15" id="KW-0107">Calcium channel</keyword>
<evidence type="ECO:0000256" key="6">
    <source>
        <dbReference type="ARBA" id="ARBA00022723"/>
    </source>
</evidence>
<keyword evidence="13" id="KW-0407">Ion channel</keyword>
<feature type="transmembrane region" description="Helical" evidence="17">
    <location>
        <begin position="572"/>
        <end position="594"/>
    </location>
</feature>